<gene>
    <name evidence="1" type="primary">g364</name>
</gene>
<dbReference type="EMBL" id="LT960552">
    <property type="protein sequence ID" value="SOK59172.1"/>
    <property type="molecule type" value="Genomic_DNA"/>
</dbReference>
<organism evidence="1 2">
    <name type="scientific">Yersinia phage fHe-Yen9-03</name>
    <dbReference type="NCBI Taxonomy" id="2052743"/>
    <lineage>
        <taxon>Viruses</taxon>
        <taxon>Duplodnaviria</taxon>
        <taxon>Heunggongvirae</taxon>
        <taxon>Uroviricota</taxon>
        <taxon>Caudoviricetes</taxon>
        <taxon>Eneladusvirus</taxon>
        <taxon>Eneladusvirus Yen904</taxon>
    </lineage>
</organism>
<protein>
    <submittedName>
        <fullName evidence="1">Uncharacterized protein</fullName>
    </submittedName>
</protein>
<sequence>MTLEMIVYMYGEASLIFNYINTHNLNVDSVKLIYSNTSNTNTMVIYVWCNEEQKEEMIKLKNIEDTVL</sequence>
<accession>A0A2C9D1F6</accession>
<evidence type="ECO:0000313" key="2">
    <source>
        <dbReference type="Proteomes" id="UP000241364"/>
    </source>
</evidence>
<reference evidence="2" key="1">
    <citation type="submission" date="2017-10" db="EMBL/GenBank/DDBJ databases">
        <authorList>
            <person name="Skurnik M."/>
        </authorList>
    </citation>
    <scope>NUCLEOTIDE SEQUENCE [LARGE SCALE GENOMIC DNA]</scope>
    <source>
        <strain evidence="2">fHe-Yen9-03</strain>
    </source>
</reference>
<dbReference type="Proteomes" id="UP000241364">
    <property type="component" value="Chromosome i"/>
</dbReference>
<name>A0A2C9D1F6_9CAUD</name>
<evidence type="ECO:0000313" key="1">
    <source>
        <dbReference type="EMBL" id="SOK59172.1"/>
    </source>
</evidence>
<proteinExistence type="predicted"/>